<dbReference type="Proteomes" id="UP001177003">
    <property type="component" value="Chromosome 8"/>
</dbReference>
<feature type="transmembrane region" description="Helical" evidence="1">
    <location>
        <begin position="6"/>
        <end position="26"/>
    </location>
</feature>
<accession>A0AA35ZQ35</accession>
<evidence type="ECO:0000313" key="2">
    <source>
        <dbReference type="EMBL" id="CAI9296775.1"/>
    </source>
</evidence>
<gene>
    <name evidence="2" type="ORF">LSALG_LOCUS35627</name>
</gene>
<name>A0AA35ZQ35_LACSI</name>
<organism evidence="2 3">
    <name type="scientific">Lactuca saligna</name>
    <name type="common">Willowleaf lettuce</name>
    <dbReference type="NCBI Taxonomy" id="75948"/>
    <lineage>
        <taxon>Eukaryota</taxon>
        <taxon>Viridiplantae</taxon>
        <taxon>Streptophyta</taxon>
        <taxon>Embryophyta</taxon>
        <taxon>Tracheophyta</taxon>
        <taxon>Spermatophyta</taxon>
        <taxon>Magnoliopsida</taxon>
        <taxon>eudicotyledons</taxon>
        <taxon>Gunneridae</taxon>
        <taxon>Pentapetalae</taxon>
        <taxon>asterids</taxon>
        <taxon>campanulids</taxon>
        <taxon>Asterales</taxon>
        <taxon>Asteraceae</taxon>
        <taxon>Cichorioideae</taxon>
        <taxon>Cichorieae</taxon>
        <taxon>Lactucinae</taxon>
        <taxon>Lactuca</taxon>
    </lineage>
</organism>
<keyword evidence="1" id="KW-0472">Membrane</keyword>
<sequence>MMNDNLSSLFPLAQLDIGVTLLYYSFWSCNIGNCDSILVFFTLLVALIVPYFGVVMALTGFVLMMLVVCNGTNNQTNLVSFRSGNTIVAELHGEVGWPASSSYGEPKYTQGENI</sequence>
<keyword evidence="3" id="KW-1185">Reference proteome</keyword>
<keyword evidence="1" id="KW-0812">Transmembrane</keyword>
<keyword evidence="1" id="KW-1133">Transmembrane helix</keyword>
<protein>
    <submittedName>
        <fullName evidence="2">Uncharacterized protein</fullName>
    </submittedName>
</protein>
<dbReference type="AlphaFoldDB" id="A0AA35ZQ35"/>
<proteinExistence type="predicted"/>
<evidence type="ECO:0000313" key="3">
    <source>
        <dbReference type="Proteomes" id="UP001177003"/>
    </source>
</evidence>
<evidence type="ECO:0000256" key="1">
    <source>
        <dbReference type="SAM" id="Phobius"/>
    </source>
</evidence>
<feature type="transmembrane region" description="Helical" evidence="1">
    <location>
        <begin position="38"/>
        <end position="68"/>
    </location>
</feature>
<dbReference type="EMBL" id="OX465084">
    <property type="protein sequence ID" value="CAI9296775.1"/>
    <property type="molecule type" value="Genomic_DNA"/>
</dbReference>
<reference evidence="2" key="1">
    <citation type="submission" date="2023-04" db="EMBL/GenBank/DDBJ databases">
        <authorList>
            <person name="Vijverberg K."/>
            <person name="Xiong W."/>
            <person name="Schranz E."/>
        </authorList>
    </citation>
    <scope>NUCLEOTIDE SEQUENCE</scope>
</reference>